<reference evidence="12" key="1">
    <citation type="journal article" date="2019" name="Int. J. Syst. Evol. Microbiol.">
        <title>The Global Catalogue of Microorganisms (GCM) 10K type strain sequencing project: providing services to taxonomists for standard genome sequencing and annotation.</title>
        <authorList>
            <consortium name="The Broad Institute Genomics Platform"/>
            <consortium name="The Broad Institute Genome Sequencing Center for Infectious Disease"/>
            <person name="Wu L."/>
            <person name="Ma J."/>
        </authorList>
    </citation>
    <scope>NUCLEOTIDE SEQUENCE [LARGE SCALE GENOMIC DNA]</scope>
    <source>
        <strain evidence="12">JCM 17551</strain>
    </source>
</reference>
<evidence type="ECO:0000256" key="7">
    <source>
        <dbReference type="ARBA" id="ARBA00023173"/>
    </source>
</evidence>
<evidence type="ECO:0000256" key="10">
    <source>
        <dbReference type="SAM" id="Phobius"/>
    </source>
</evidence>
<keyword evidence="5" id="KW-0406">Ion transport</keyword>
<feature type="transmembrane region" description="Helical" evidence="10">
    <location>
        <begin position="12"/>
        <end position="35"/>
    </location>
</feature>
<dbReference type="Pfam" id="PF00654">
    <property type="entry name" value="Voltage_CLC"/>
    <property type="match status" value="1"/>
</dbReference>
<feature type="transmembrane region" description="Helical" evidence="10">
    <location>
        <begin position="354"/>
        <end position="378"/>
    </location>
</feature>
<name>A0ABP7NHK3_9GAMM</name>
<feature type="transmembrane region" description="Helical" evidence="10">
    <location>
        <begin position="61"/>
        <end position="78"/>
    </location>
</feature>
<evidence type="ECO:0000256" key="1">
    <source>
        <dbReference type="ARBA" id="ARBA00004141"/>
    </source>
</evidence>
<sequence>MKRTWSQRKSLPKISAIAALIGITAGFVILLFRLLTEYAVVDLMPGEGHEGFENLSNEMRFLLPVAGALILAVIYKLVAPEYHDVGAPYLLQRLDYHQGYIPFRNTLMQFVGASIALLSGQSAGREGPAIHLGGGVSSFIARYIQLPYGYRKMLIGSGVAAAIAASFNTPLAGVIFAQEVILRQFSLASLTPLVIASVAGSLVTQIALGEAVIFPSFTISMTAIDYPGLLLLGIIIGGFSVVFGRLLIAWQTTNRLPKWQSLPIAGFLTGLVAVFVPEVMGVGYDTINVLLNGTWDWQWVIIILCAKLLLTTFVLAYGVPGGLIGPTLLIGACTGFTVGLGLQQLSTEVQVGLFCLIGMAAMMGATLHAPMAALVTLLEMTNSSAVILPGMICIVIAYLINKGLLGQQAIFDNLQKIRHDRDRMNAQSSSLEQYGIMPIMDRRFIVTERKMKLSSLHQLFLDQPRWVIIKDQTKFFLMQASDLANWLKYQIDHQLIATNQDEMKFQEQDKDLDIMSIPATRFDLTPINIKADIVDALSLIDSHQTDALLIQSTPPEGQEPKLLGIITQNDLDHFYSTKHLAKITPIESRE</sequence>
<keyword evidence="3 10" id="KW-0812">Transmembrane</keyword>
<dbReference type="InterPro" id="IPR014743">
    <property type="entry name" value="Cl-channel_core"/>
</dbReference>
<dbReference type="RefSeq" id="WP_344800981.1">
    <property type="nucleotide sequence ID" value="NZ_BAABBN010000017.1"/>
</dbReference>
<evidence type="ECO:0000256" key="2">
    <source>
        <dbReference type="ARBA" id="ARBA00022448"/>
    </source>
</evidence>
<keyword evidence="12" id="KW-1185">Reference proteome</keyword>
<keyword evidence="4 10" id="KW-1133">Transmembrane helix</keyword>
<keyword evidence="2" id="KW-0813">Transport</keyword>
<evidence type="ECO:0000256" key="4">
    <source>
        <dbReference type="ARBA" id="ARBA00022989"/>
    </source>
</evidence>
<dbReference type="Gene3D" id="1.10.3080.10">
    <property type="entry name" value="Clc chloride channel"/>
    <property type="match status" value="1"/>
</dbReference>
<dbReference type="PANTHER" id="PTHR43427">
    <property type="entry name" value="CHLORIDE CHANNEL PROTEIN CLC-E"/>
    <property type="match status" value="1"/>
</dbReference>
<dbReference type="SUPFAM" id="SSF81340">
    <property type="entry name" value="Clc chloride channel"/>
    <property type="match status" value="1"/>
</dbReference>
<keyword evidence="9" id="KW-0407">Ion channel</keyword>
<feature type="transmembrane region" description="Helical" evidence="10">
    <location>
        <begin position="229"/>
        <end position="250"/>
    </location>
</feature>
<feature type="transmembrane region" description="Helical" evidence="10">
    <location>
        <begin position="262"/>
        <end position="287"/>
    </location>
</feature>
<dbReference type="PRINTS" id="PR00762">
    <property type="entry name" value="CLCHANNEL"/>
</dbReference>
<feature type="transmembrane region" description="Helical" evidence="10">
    <location>
        <begin position="323"/>
        <end position="342"/>
    </location>
</feature>
<organism evidence="11 12">
    <name type="scientific">Litoribacillus peritrichatus</name>
    <dbReference type="NCBI Taxonomy" id="718191"/>
    <lineage>
        <taxon>Bacteria</taxon>
        <taxon>Pseudomonadati</taxon>
        <taxon>Pseudomonadota</taxon>
        <taxon>Gammaproteobacteria</taxon>
        <taxon>Oceanospirillales</taxon>
        <taxon>Oceanospirillaceae</taxon>
        <taxon>Litoribacillus</taxon>
    </lineage>
</organism>
<evidence type="ECO:0000256" key="9">
    <source>
        <dbReference type="ARBA" id="ARBA00023303"/>
    </source>
</evidence>
<protein>
    <submittedName>
        <fullName evidence="11">Chloride channel protein</fullName>
    </submittedName>
</protein>
<dbReference type="EMBL" id="BAABBN010000017">
    <property type="protein sequence ID" value="GAA3944694.1"/>
    <property type="molecule type" value="Genomic_DNA"/>
</dbReference>
<accession>A0ABP7NHK3</accession>
<keyword evidence="8" id="KW-0868">Chloride</keyword>
<gene>
    <name evidence="11" type="ORF">GCM10022277_45530</name>
</gene>
<evidence type="ECO:0000313" key="12">
    <source>
        <dbReference type="Proteomes" id="UP001501565"/>
    </source>
</evidence>
<dbReference type="Proteomes" id="UP001501565">
    <property type="component" value="Unassembled WGS sequence"/>
</dbReference>
<feature type="transmembrane region" description="Helical" evidence="10">
    <location>
        <begin position="189"/>
        <end position="208"/>
    </location>
</feature>
<dbReference type="CDD" id="cd00400">
    <property type="entry name" value="Voltage_gated_ClC"/>
    <property type="match status" value="1"/>
</dbReference>
<feature type="transmembrane region" description="Helical" evidence="10">
    <location>
        <begin position="384"/>
        <end position="401"/>
    </location>
</feature>
<evidence type="ECO:0000256" key="5">
    <source>
        <dbReference type="ARBA" id="ARBA00023065"/>
    </source>
</evidence>
<evidence type="ECO:0000256" key="6">
    <source>
        <dbReference type="ARBA" id="ARBA00023136"/>
    </source>
</evidence>
<evidence type="ECO:0000256" key="3">
    <source>
        <dbReference type="ARBA" id="ARBA00022692"/>
    </source>
</evidence>
<evidence type="ECO:0000256" key="8">
    <source>
        <dbReference type="ARBA" id="ARBA00023214"/>
    </source>
</evidence>
<proteinExistence type="predicted"/>
<keyword evidence="7" id="KW-0869">Chloride channel</keyword>
<dbReference type="InterPro" id="IPR050368">
    <property type="entry name" value="ClC-type_chloride_channel"/>
</dbReference>
<comment type="caution">
    <text evidence="11">The sequence shown here is derived from an EMBL/GenBank/DDBJ whole genome shotgun (WGS) entry which is preliminary data.</text>
</comment>
<evidence type="ECO:0000313" key="11">
    <source>
        <dbReference type="EMBL" id="GAA3944694.1"/>
    </source>
</evidence>
<dbReference type="InterPro" id="IPR001807">
    <property type="entry name" value="ClC"/>
</dbReference>
<keyword evidence="6 10" id="KW-0472">Membrane</keyword>
<dbReference type="PANTHER" id="PTHR43427:SF6">
    <property type="entry name" value="CHLORIDE CHANNEL PROTEIN CLC-E"/>
    <property type="match status" value="1"/>
</dbReference>
<feature type="transmembrane region" description="Helical" evidence="10">
    <location>
        <begin position="154"/>
        <end position="177"/>
    </location>
</feature>
<comment type="subcellular location">
    <subcellularLocation>
        <location evidence="1">Membrane</location>
        <topology evidence="1">Multi-pass membrane protein</topology>
    </subcellularLocation>
</comment>
<feature type="transmembrane region" description="Helical" evidence="10">
    <location>
        <begin position="299"/>
        <end position="317"/>
    </location>
</feature>